<evidence type="ECO:0000313" key="4">
    <source>
        <dbReference type="EMBL" id="PNW78491.1"/>
    </source>
</evidence>
<evidence type="ECO:0000256" key="1">
    <source>
        <dbReference type="SAM" id="Coils"/>
    </source>
</evidence>
<dbReference type="OrthoDB" id="205198at2759"/>
<dbReference type="Proteomes" id="UP000006906">
    <property type="component" value="Chromosome 9"/>
</dbReference>
<feature type="coiled-coil region" evidence="1">
    <location>
        <begin position="180"/>
        <end position="207"/>
    </location>
</feature>
<dbReference type="KEGG" id="cre:CHLRE_09g395300v5"/>
<feature type="region of interest" description="Disordered" evidence="2">
    <location>
        <begin position="294"/>
        <end position="315"/>
    </location>
</feature>
<dbReference type="GeneID" id="5720148"/>
<proteinExistence type="predicted"/>
<feature type="region of interest" description="Disordered" evidence="2">
    <location>
        <begin position="1"/>
        <end position="177"/>
    </location>
</feature>
<name>A0A2K3DD81_CHLRE</name>
<reference evidence="4 5" key="1">
    <citation type="journal article" date="2007" name="Science">
        <title>The Chlamydomonas genome reveals the evolution of key animal and plant functions.</title>
        <authorList>
            <person name="Merchant S.S."/>
            <person name="Prochnik S.E."/>
            <person name="Vallon O."/>
            <person name="Harris E.H."/>
            <person name="Karpowicz S.J."/>
            <person name="Witman G.B."/>
            <person name="Terry A."/>
            <person name="Salamov A."/>
            <person name="Fritz-Laylin L.K."/>
            <person name="Marechal-Drouard L."/>
            <person name="Marshall W.F."/>
            <person name="Qu L.H."/>
            <person name="Nelson D.R."/>
            <person name="Sanderfoot A.A."/>
            <person name="Spalding M.H."/>
            <person name="Kapitonov V.V."/>
            <person name="Ren Q."/>
            <person name="Ferris P."/>
            <person name="Lindquist E."/>
            <person name="Shapiro H."/>
            <person name="Lucas S.M."/>
            <person name="Grimwood J."/>
            <person name="Schmutz J."/>
            <person name="Cardol P."/>
            <person name="Cerutti H."/>
            <person name="Chanfreau G."/>
            <person name="Chen C.L."/>
            <person name="Cognat V."/>
            <person name="Croft M.T."/>
            <person name="Dent R."/>
            <person name="Dutcher S."/>
            <person name="Fernandez E."/>
            <person name="Fukuzawa H."/>
            <person name="Gonzalez-Ballester D."/>
            <person name="Gonzalez-Halphen D."/>
            <person name="Hallmann A."/>
            <person name="Hanikenne M."/>
            <person name="Hippler M."/>
            <person name="Inwood W."/>
            <person name="Jabbari K."/>
            <person name="Kalanon M."/>
            <person name="Kuras R."/>
            <person name="Lefebvre P.A."/>
            <person name="Lemaire S.D."/>
            <person name="Lobanov A.V."/>
            <person name="Lohr M."/>
            <person name="Manuell A."/>
            <person name="Meier I."/>
            <person name="Mets L."/>
            <person name="Mittag M."/>
            <person name="Mittelmeier T."/>
            <person name="Moroney J.V."/>
            <person name="Moseley J."/>
            <person name="Napoli C."/>
            <person name="Nedelcu A.M."/>
            <person name="Niyogi K."/>
            <person name="Novoselov S.V."/>
            <person name="Paulsen I.T."/>
            <person name="Pazour G."/>
            <person name="Purton S."/>
            <person name="Ral J.P."/>
            <person name="Riano-Pachon D.M."/>
            <person name="Riekhof W."/>
            <person name="Rymarquis L."/>
            <person name="Schroda M."/>
            <person name="Stern D."/>
            <person name="Umen J."/>
            <person name="Willows R."/>
            <person name="Wilson N."/>
            <person name="Zimmer S.L."/>
            <person name="Allmer J."/>
            <person name="Balk J."/>
            <person name="Bisova K."/>
            <person name="Chen C.J."/>
            <person name="Elias M."/>
            <person name="Gendler K."/>
            <person name="Hauser C."/>
            <person name="Lamb M.R."/>
            <person name="Ledford H."/>
            <person name="Long J.C."/>
            <person name="Minagawa J."/>
            <person name="Page M.D."/>
            <person name="Pan J."/>
            <person name="Pootakham W."/>
            <person name="Roje S."/>
            <person name="Rose A."/>
            <person name="Stahlberg E."/>
            <person name="Terauchi A.M."/>
            <person name="Yang P."/>
            <person name="Ball S."/>
            <person name="Bowler C."/>
            <person name="Dieckmann C.L."/>
            <person name="Gladyshev V.N."/>
            <person name="Green P."/>
            <person name="Jorgensen R."/>
            <person name="Mayfield S."/>
            <person name="Mueller-Roeber B."/>
            <person name="Rajamani S."/>
            <person name="Sayre R.T."/>
            <person name="Brokstein P."/>
            <person name="Dubchak I."/>
            <person name="Goodstein D."/>
            <person name="Hornick L."/>
            <person name="Huang Y.W."/>
            <person name="Jhaveri J."/>
            <person name="Luo Y."/>
            <person name="Martinez D."/>
            <person name="Ngau W.C."/>
            <person name="Otillar B."/>
            <person name="Poliakov A."/>
            <person name="Porter A."/>
            <person name="Szajkowski L."/>
            <person name="Werner G."/>
            <person name="Zhou K."/>
            <person name="Grigoriev I.V."/>
            <person name="Rokhsar D.S."/>
            <person name="Grossman A.R."/>
        </authorList>
    </citation>
    <scope>NUCLEOTIDE SEQUENCE [LARGE SCALE GENOMIC DNA]</scope>
    <source>
        <strain evidence="5">CC-503</strain>
    </source>
</reference>
<feature type="compositionally biased region" description="Gly residues" evidence="2">
    <location>
        <begin position="147"/>
        <end position="158"/>
    </location>
</feature>
<feature type="compositionally biased region" description="Low complexity" evidence="2">
    <location>
        <begin position="123"/>
        <end position="135"/>
    </location>
</feature>
<evidence type="ECO:0000256" key="2">
    <source>
        <dbReference type="SAM" id="MobiDB-lite"/>
    </source>
</evidence>
<dbReference type="InterPro" id="IPR002190">
    <property type="entry name" value="MHD_dom"/>
</dbReference>
<dbReference type="InParanoid" id="A0A2K3DD81"/>
<dbReference type="Pfam" id="PF01454">
    <property type="entry name" value="MAGE"/>
    <property type="match status" value="1"/>
</dbReference>
<dbReference type="InterPro" id="IPR037445">
    <property type="entry name" value="MAGE"/>
</dbReference>
<feature type="compositionally biased region" description="Low complexity" evidence="2">
    <location>
        <begin position="300"/>
        <end position="315"/>
    </location>
</feature>
<organism evidence="4 5">
    <name type="scientific">Chlamydomonas reinhardtii</name>
    <name type="common">Chlamydomonas smithii</name>
    <dbReference type="NCBI Taxonomy" id="3055"/>
    <lineage>
        <taxon>Eukaryota</taxon>
        <taxon>Viridiplantae</taxon>
        <taxon>Chlorophyta</taxon>
        <taxon>core chlorophytes</taxon>
        <taxon>Chlorophyceae</taxon>
        <taxon>CS clade</taxon>
        <taxon>Chlamydomonadales</taxon>
        <taxon>Chlamydomonadaceae</taxon>
        <taxon>Chlamydomonas</taxon>
    </lineage>
</organism>
<dbReference type="InterPro" id="IPR041899">
    <property type="entry name" value="MAGE_WH2"/>
</dbReference>
<dbReference type="RefSeq" id="XP_042920917.1">
    <property type="nucleotide sequence ID" value="XM_043065750.1"/>
</dbReference>
<dbReference type="Gene3D" id="1.10.10.1210">
    <property type="entry name" value="MAGE homology domain, winged helix WH2 motif"/>
    <property type="match status" value="1"/>
</dbReference>
<feature type="compositionally biased region" description="Gly residues" evidence="2">
    <location>
        <begin position="33"/>
        <end position="68"/>
    </location>
</feature>
<protein>
    <recommendedName>
        <fullName evidence="3">MAGE domain-containing protein</fullName>
    </recommendedName>
</protein>
<feature type="compositionally biased region" description="Low complexity" evidence="2">
    <location>
        <begin position="69"/>
        <end position="104"/>
    </location>
</feature>
<dbReference type="ExpressionAtlas" id="A0A2K3DD81">
    <property type="expression patterns" value="baseline"/>
</dbReference>
<dbReference type="PANTHER" id="PTHR11736">
    <property type="entry name" value="MELANOMA-ASSOCIATED ANTIGEN MAGE ANTIGEN"/>
    <property type="match status" value="1"/>
</dbReference>
<dbReference type="AlphaFoldDB" id="A0A2K3DD81"/>
<dbReference type="PANTHER" id="PTHR11736:SF14">
    <property type="entry name" value="NSE3 HOMOLOG, SMC5-SMC6 COMPLEX COMPONENT"/>
    <property type="match status" value="1"/>
</dbReference>
<dbReference type="SMART" id="SM01373">
    <property type="entry name" value="MAGE"/>
    <property type="match status" value="1"/>
</dbReference>
<dbReference type="GO" id="GO:0005634">
    <property type="term" value="C:nucleus"/>
    <property type="evidence" value="ECO:0000318"/>
    <property type="project" value="GO_Central"/>
</dbReference>
<keyword evidence="1" id="KW-0175">Coiled coil</keyword>
<sequence length="483" mass="48975">MSDDGDDGLGEEDEPRRGGRGGAGAARGRRGGLRGGGRAGLAGAGAARGRGARGGRGGGGSATAGGAAGAASDDSDVVIISSDSDDGAAGAQAGASMAPPAAAAGGRGGRGAARGRGRGRGRGASQSAPAGADDGNGSDDDAERDGGGQAGGSGGAAGRGTQAQGRQGAAARFASATEPLQIDSKELAAMRRKIKRYHEEYQDAAAKCDVWNEVSNATKQELARVVVRYMLFATRAKPGVPVARGKLTDAIKKALGNQRHHRKLASVWLPWARHMAISTLGLDIDDLAPRPEPKMGAGGAAATAAGASGSADDVPAAPATPVTAAAAPGNQHFVLRTALPTVLRLQVVGQGAAPGEGGDDWALTSVVLALIRVNNNKMEETQLKRLLDQLGFQEGQPHPVLGSLDAQLKRMMDQRYIVADRNTTMQADGRHERLLLWGDAALSETGPKAIDDMIESWFELKDSAAATADDEEGAAGAADADQQ</sequence>
<evidence type="ECO:0000313" key="5">
    <source>
        <dbReference type="Proteomes" id="UP000006906"/>
    </source>
</evidence>
<feature type="domain" description="MAGE" evidence="3">
    <location>
        <begin position="226"/>
        <end position="450"/>
    </location>
</feature>
<keyword evidence="5" id="KW-1185">Reference proteome</keyword>
<evidence type="ECO:0000259" key="3">
    <source>
        <dbReference type="SMART" id="SM01373"/>
    </source>
</evidence>
<dbReference type="STRING" id="3055.A0A2K3DD81"/>
<dbReference type="EMBL" id="CM008970">
    <property type="protein sequence ID" value="PNW78491.1"/>
    <property type="molecule type" value="Genomic_DNA"/>
</dbReference>
<accession>A0A2K3DD81</accession>
<feature type="compositionally biased region" description="Low complexity" evidence="2">
    <location>
        <begin position="159"/>
        <end position="176"/>
    </location>
</feature>
<feature type="compositionally biased region" description="Acidic residues" evidence="2">
    <location>
        <begin position="1"/>
        <end position="13"/>
    </location>
</feature>
<dbReference type="Gramene" id="PNW78491">
    <property type="protein sequence ID" value="PNW78491"/>
    <property type="gene ID" value="CHLRE_09g395300v5"/>
</dbReference>
<gene>
    <name evidence="4" type="ORF">CHLRE_09g395300v5</name>
</gene>